<dbReference type="EMBL" id="JAEPRC010000149">
    <property type="protein sequence ID" value="KAG2206442.1"/>
    <property type="molecule type" value="Genomic_DNA"/>
</dbReference>
<comment type="caution">
    <text evidence="1">The sequence shown here is derived from an EMBL/GenBank/DDBJ whole genome shotgun (WGS) entry which is preliminary data.</text>
</comment>
<evidence type="ECO:0000313" key="2">
    <source>
        <dbReference type="Proteomes" id="UP000650833"/>
    </source>
</evidence>
<keyword evidence="2" id="KW-1185">Reference proteome</keyword>
<dbReference type="AlphaFoldDB" id="A0A8H7R9W9"/>
<sequence length="81" mass="9420">MTLLIAESYDIINEDAEKRKTELYDKRIDQRHTWNEVVVTFNKKFGNNATLKLQARREVVNAKMRAVKSTEEYSARLSTAA</sequence>
<organism evidence="1 2">
    <name type="scientific">Mucor plumbeus</name>
    <dbReference type="NCBI Taxonomy" id="97098"/>
    <lineage>
        <taxon>Eukaryota</taxon>
        <taxon>Fungi</taxon>
        <taxon>Fungi incertae sedis</taxon>
        <taxon>Mucoromycota</taxon>
        <taxon>Mucoromycotina</taxon>
        <taxon>Mucoromycetes</taxon>
        <taxon>Mucorales</taxon>
        <taxon>Mucorineae</taxon>
        <taxon>Mucoraceae</taxon>
        <taxon>Mucor</taxon>
    </lineage>
</organism>
<gene>
    <name evidence="1" type="ORF">INT46_006970</name>
</gene>
<proteinExistence type="predicted"/>
<name>A0A8H7R9W9_9FUNG</name>
<evidence type="ECO:0000313" key="1">
    <source>
        <dbReference type="EMBL" id="KAG2206442.1"/>
    </source>
</evidence>
<accession>A0A8H7R9W9</accession>
<dbReference type="Proteomes" id="UP000650833">
    <property type="component" value="Unassembled WGS sequence"/>
</dbReference>
<protein>
    <submittedName>
        <fullName evidence="1">Uncharacterized protein</fullName>
    </submittedName>
</protein>
<reference evidence="1" key="1">
    <citation type="submission" date="2020-12" db="EMBL/GenBank/DDBJ databases">
        <title>Metabolic potential, ecology and presence of endohyphal bacteria is reflected in genomic diversity of Mucoromycotina.</title>
        <authorList>
            <person name="Muszewska A."/>
            <person name="Okrasinska A."/>
            <person name="Steczkiewicz K."/>
            <person name="Drgas O."/>
            <person name="Orlowska M."/>
            <person name="Perlinska-Lenart U."/>
            <person name="Aleksandrzak-Piekarczyk T."/>
            <person name="Szatraj K."/>
            <person name="Zielenkiewicz U."/>
            <person name="Pilsyk S."/>
            <person name="Malc E."/>
            <person name="Mieczkowski P."/>
            <person name="Kruszewska J.S."/>
            <person name="Biernat P."/>
            <person name="Pawlowska J."/>
        </authorList>
    </citation>
    <scope>NUCLEOTIDE SEQUENCE</scope>
    <source>
        <strain evidence="1">CBS 226.32</strain>
    </source>
</reference>